<feature type="region of interest" description="Disordered" evidence="1">
    <location>
        <begin position="113"/>
        <end position="147"/>
    </location>
</feature>
<dbReference type="EMBL" id="JAVLET010000012">
    <property type="protein sequence ID" value="KAL0466631.1"/>
    <property type="molecule type" value="Genomic_DNA"/>
</dbReference>
<evidence type="ECO:0000313" key="2">
    <source>
        <dbReference type="EMBL" id="KAL0466631.1"/>
    </source>
</evidence>
<keyword evidence="3" id="KW-1185">Reference proteome</keyword>
<evidence type="ECO:0000256" key="1">
    <source>
        <dbReference type="SAM" id="MobiDB-lite"/>
    </source>
</evidence>
<dbReference type="Proteomes" id="UP001451303">
    <property type="component" value="Unassembled WGS sequence"/>
</dbReference>
<reference evidence="2 3" key="1">
    <citation type="submission" date="2023-09" db="EMBL/GenBank/DDBJ databases">
        <title>Multi-omics analysis of a traditional fermented food reveals byproduct-associated fungal strains for waste-to-food upcycling.</title>
        <authorList>
            <consortium name="Lawrence Berkeley National Laboratory"/>
            <person name="Rekdal V.M."/>
            <person name="Villalobos-Escobedo J.M."/>
            <person name="Rodriguez-Valeron N."/>
            <person name="Garcia M.O."/>
            <person name="Vasquez D.P."/>
            <person name="Damayanti I."/>
            <person name="Sorensen P.M."/>
            <person name="Baidoo E.E."/>
            <person name="De Carvalho A.C."/>
            <person name="Riley R."/>
            <person name="Lipzen A."/>
            <person name="He G."/>
            <person name="Yan M."/>
            <person name="Haridas S."/>
            <person name="Daum C."/>
            <person name="Yoshinaga Y."/>
            <person name="Ng V."/>
            <person name="Grigoriev I.V."/>
            <person name="Munk R."/>
            <person name="Nuraida L."/>
            <person name="Wijaya C.H."/>
            <person name="Morales P.-C."/>
            <person name="Keasling J.D."/>
        </authorList>
    </citation>
    <scope>NUCLEOTIDE SEQUENCE [LARGE SCALE GENOMIC DNA]</scope>
    <source>
        <strain evidence="2 3">FGSC 2613</strain>
    </source>
</reference>
<evidence type="ECO:0000313" key="3">
    <source>
        <dbReference type="Proteomes" id="UP001451303"/>
    </source>
</evidence>
<accession>A0ABR3D1R0</accession>
<comment type="caution">
    <text evidence="2">The sequence shown here is derived from an EMBL/GenBank/DDBJ whole genome shotgun (WGS) entry which is preliminary data.</text>
</comment>
<sequence>MYISTAVPAVRSSVRRGNETPIKRSADEIKSSFLPFLFLGSPVCSIPVLQVSPASLSTSFLLAWRRFVSSTVPRTLQGNFLPRPGDLPRHPSGAQKECHWLSLDWPLGHEKFATPNLHDSNSDNPNKAERPETRQGQEWTSVWNAKP</sequence>
<feature type="compositionally biased region" description="Basic and acidic residues" evidence="1">
    <location>
        <begin position="126"/>
        <end position="135"/>
    </location>
</feature>
<gene>
    <name evidence="2" type="ORF">QR685DRAFT_575253</name>
</gene>
<proteinExistence type="predicted"/>
<name>A0ABR3D1R0_NEUIN</name>
<protein>
    <submittedName>
        <fullName evidence="2">Uncharacterized protein</fullName>
    </submittedName>
</protein>
<feature type="compositionally biased region" description="Polar residues" evidence="1">
    <location>
        <begin position="136"/>
        <end position="147"/>
    </location>
</feature>
<organism evidence="2 3">
    <name type="scientific">Neurospora intermedia</name>
    <dbReference type="NCBI Taxonomy" id="5142"/>
    <lineage>
        <taxon>Eukaryota</taxon>
        <taxon>Fungi</taxon>
        <taxon>Dikarya</taxon>
        <taxon>Ascomycota</taxon>
        <taxon>Pezizomycotina</taxon>
        <taxon>Sordariomycetes</taxon>
        <taxon>Sordariomycetidae</taxon>
        <taxon>Sordariales</taxon>
        <taxon>Sordariaceae</taxon>
        <taxon>Neurospora</taxon>
    </lineage>
</organism>